<sequence>MNFKLLTSGGWHLLGKEKTMEKTLCFVNFGFLFGYFILRCRLLFYYFFSFLD</sequence>
<dbReference type="AlphaFoldDB" id="A0A2P2NU95"/>
<name>A0A2P2NU95_RHIMU</name>
<organism evidence="2">
    <name type="scientific">Rhizophora mucronata</name>
    <name type="common">Asiatic mangrove</name>
    <dbReference type="NCBI Taxonomy" id="61149"/>
    <lineage>
        <taxon>Eukaryota</taxon>
        <taxon>Viridiplantae</taxon>
        <taxon>Streptophyta</taxon>
        <taxon>Embryophyta</taxon>
        <taxon>Tracheophyta</taxon>
        <taxon>Spermatophyta</taxon>
        <taxon>Magnoliopsida</taxon>
        <taxon>eudicotyledons</taxon>
        <taxon>Gunneridae</taxon>
        <taxon>Pentapetalae</taxon>
        <taxon>rosids</taxon>
        <taxon>fabids</taxon>
        <taxon>Malpighiales</taxon>
        <taxon>Rhizophoraceae</taxon>
        <taxon>Rhizophora</taxon>
    </lineage>
</organism>
<feature type="transmembrane region" description="Helical" evidence="1">
    <location>
        <begin position="26"/>
        <end position="48"/>
    </location>
</feature>
<evidence type="ECO:0000256" key="1">
    <source>
        <dbReference type="SAM" id="Phobius"/>
    </source>
</evidence>
<keyword evidence="1" id="KW-0812">Transmembrane</keyword>
<proteinExistence type="predicted"/>
<keyword evidence="1" id="KW-1133">Transmembrane helix</keyword>
<evidence type="ECO:0000313" key="2">
    <source>
        <dbReference type="EMBL" id="MBX46055.1"/>
    </source>
</evidence>
<protein>
    <submittedName>
        <fullName evidence="2">Uncharacterized protein</fullName>
    </submittedName>
</protein>
<reference evidence="2" key="1">
    <citation type="submission" date="2018-02" db="EMBL/GenBank/DDBJ databases">
        <title>Rhizophora mucronata_Transcriptome.</title>
        <authorList>
            <person name="Meera S.P."/>
            <person name="Sreeshan A."/>
            <person name="Augustine A."/>
        </authorList>
    </citation>
    <scope>NUCLEOTIDE SEQUENCE</scope>
    <source>
        <tissue evidence="2">Leaf</tissue>
    </source>
</reference>
<accession>A0A2P2NU95</accession>
<keyword evidence="1" id="KW-0472">Membrane</keyword>
<dbReference type="EMBL" id="GGEC01065571">
    <property type="protein sequence ID" value="MBX46055.1"/>
    <property type="molecule type" value="Transcribed_RNA"/>
</dbReference>